<organism evidence="1">
    <name type="scientific">freshwater metagenome</name>
    <dbReference type="NCBI Taxonomy" id="449393"/>
    <lineage>
        <taxon>unclassified sequences</taxon>
        <taxon>metagenomes</taxon>
        <taxon>ecological metagenomes</taxon>
    </lineage>
</organism>
<dbReference type="CDD" id="cd07812">
    <property type="entry name" value="SRPBCC"/>
    <property type="match status" value="1"/>
</dbReference>
<gene>
    <name evidence="1" type="ORF">UFOPK3547_00904</name>
</gene>
<dbReference type="AlphaFoldDB" id="A0A6J5ZXU3"/>
<dbReference type="EMBL" id="CAESAN010000066">
    <property type="protein sequence ID" value="CAB4344213.1"/>
    <property type="molecule type" value="Genomic_DNA"/>
</dbReference>
<sequence>MARVTGQIHLASNPQAVWSHVSDPRRLADWWPRVSRVDLNGADGFTEVLKTEKGRDVRADFVTDERAAERIWQFSQELTDTPFERVLRSAQTTIALEPAADATTVVSLTLDRKLRGLGRFGGPIMRKAIALQINEALQMLGEIHGTVD</sequence>
<dbReference type="InterPro" id="IPR019587">
    <property type="entry name" value="Polyketide_cyclase/dehydratase"/>
</dbReference>
<dbReference type="Gene3D" id="3.30.530.20">
    <property type="match status" value="1"/>
</dbReference>
<protein>
    <submittedName>
        <fullName evidence="1">Unannotated protein</fullName>
    </submittedName>
</protein>
<dbReference type="InterPro" id="IPR023393">
    <property type="entry name" value="START-like_dom_sf"/>
</dbReference>
<dbReference type="SUPFAM" id="SSF55961">
    <property type="entry name" value="Bet v1-like"/>
    <property type="match status" value="1"/>
</dbReference>
<name>A0A6J5ZXU3_9ZZZZ</name>
<proteinExistence type="predicted"/>
<dbReference type="Pfam" id="PF10604">
    <property type="entry name" value="Polyketide_cyc2"/>
    <property type="match status" value="1"/>
</dbReference>
<reference evidence="1" key="1">
    <citation type="submission" date="2020-05" db="EMBL/GenBank/DDBJ databases">
        <authorList>
            <person name="Chiriac C."/>
            <person name="Salcher M."/>
            <person name="Ghai R."/>
            <person name="Kavagutti S V."/>
        </authorList>
    </citation>
    <scope>NUCLEOTIDE SEQUENCE</scope>
</reference>
<accession>A0A6J5ZXU3</accession>
<evidence type="ECO:0000313" key="1">
    <source>
        <dbReference type="EMBL" id="CAB4344213.1"/>
    </source>
</evidence>